<keyword evidence="1" id="KW-0560">Oxidoreductase</keyword>
<name>A0ABW0F890_9HYPH</name>
<keyword evidence="5" id="KW-1185">Reference proteome</keyword>
<proteinExistence type="predicted"/>
<dbReference type="CDD" id="cd12164">
    <property type="entry name" value="GDH_like_2"/>
    <property type="match status" value="1"/>
</dbReference>
<reference evidence="5" key="1">
    <citation type="journal article" date="2019" name="Int. J. Syst. Evol. Microbiol.">
        <title>The Global Catalogue of Microorganisms (GCM) 10K type strain sequencing project: providing services to taxonomists for standard genome sequencing and annotation.</title>
        <authorList>
            <consortium name="The Broad Institute Genomics Platform"/>
            <consortium name="The Broad Institute Genome Sequencing Center for Infectious Disease"/>
            <person name="Wu L."/>
            <person name="Ma J."/>
        </authorList>
    </citation>
    <scope>NUCLEOTIDE SEQUENCE [LARGE SCALE GENOMIC DNA]</scope>
    <source>
        <strain evidence="5">CGMCC 1.15643</strain>
    </source>
</reference>
<dbReference type="EMBL" id="JBHSLI010000008">
    <property type="protein sequence ID" value="MFC5295143.1"/>
    <property type="molecule type" value="Genomic_DNA"/>
</dbReference>
<dbReference type="PROSITE" id="PS00065">
    <property type="entry name" value="D_2_HYDROXYACID_DH_1"/>
    <property type="match status" value="1"/>
</dbReference>
<evidence type="ECO:0000313" key="5">
    <source>
        <dbReference type="Proteomes" id="UP001595976"/>
    </source>
</evidence>
<organism evidence="4 5">
    <name type="scientific">Bosea minatitlanensis</name>
    <dbReference type="NCBI Taxonomy" id="128782"/>
    <lineage>
        <taxon>Bacteria</taxon>
        <taxon>Pseudomonadati</taxon>
        <taxon>Pseudomonadota</taxon>
        <taxon>Alphaproteobacteria</taxon>
        <taxon>Hyphomicrobiales</taxon>
        <taxon>Boseaceae</taxon>
        <taxon>Bosea</taxon>
    </lineage>
</organism>
<evidence type="ECO:0000259" key="3">
    <source>
        <dbReference type="Pfam" id="PF02826"/>
    </source>
</evidence>
<dbReference type="PANTHER" id="PTHR43333:SF1">
    <property type="entry name" value="D-ISOMER SPECIFIC 2-HYDROXYACID DEHYDROGENASE NAD-BINDING DOMAIN-CONTAINING PROTEIN"/>
    <property type="match status" value="1"/>
</dbReference>
<dbReference type="Gene3D" id="3.40.50.720">
    <property type="entry name" value="NAD(P)-binding Rossmann-like Domain"/>
    <property type="match status" value="2"/>
</dbReference>
<comment type="caution">
    <text evidence="4">The sequence shown here is derived from an EMBL/GenBank/DDBJ whole genome shotgun (WGS) entry which is preliminary data.</text>
</comment>
<dbReference type="InterPro" id="IPR036291">
    <property type="entry name" value="NAD(P)-bd_dom_sf"/>
</dbReference>
<sequence>MSIVYKASPERAGQWAAAFARQAPDMPFHIWPETGDPAAVEYLLLWQPPERIAETFPNLKMVFSVGAGVDQLDFDRLPPELPVVRMLEPGIAESMAEFVCMAALMLHRDMVGYIDQQRRKQWREIQVRAGSDRRVGILGLGQLGQASLERLRPFGFRLSGWNRSPRRIEGVSTFAGPDELPAFLAQTDILVCLLPLTEATRGLLDARLFAQLPRGAALINVGRGGHLVEADLLAALESGQLSGALIDVLDPEPPAPEHPFWHHPRIVMTPHIASMTRPESGAAFVLDTIERHRRGHPIAGLVARDRRY</sequence>
<evidence type="ECO:0000256" key="1">
    <source>
        <dbReference type="ARBA" id="ARBA00023002"/>
    </source>
</evidence>
<dbReference type="InterPro" id="IPR006140">
    <property type="entry name" value="D-isomer_DH_NAD-bd"/>
</dbReference>
<dbReference type="SUPFAM" id="SSF51735">
    <property type="entry name" value="NAD(P)-binding Rossmann-fold domains"/>
    <property type="match status" value="1"/>
</dbReference>
<protein>
    <submittedName>
        <fullName evidence="4">2-hydroxyacid dehydrogenase</fullName>
    </submittedName>
</protein>
<gene>
    <name evidence="4" type="ORF">ACFPK2_19300</name>
</gene>
<dbReference type="Proteomes" id="UP001595976">
    <property type="component" value="Unassembled WGS sequence"/>
</dbReference>
<feature type="domain" description="D-isomer specific 2-hydroxyacid dehydrogenase NAD-binding" evidence="3">
    <location>
        <begin position="101"/>
        <end position="273"/>
    </location>
</feature>
<accession>A0ABW0F890</accession>
<dbReference type="PANTHER" id="PTHR43333">
    <property type="entry name" value="2-HACID_DH_C DOMAIN-CONTAINING PROTEIN"/>
    <property type="match status" value="1"/>
</dbReference>
<dbReference type="InterPro" id="IPR029752">
    <property type="entry name" value="D-isomer_DH_CS1"/>
</dbReference>
<evidence type="ECO:0000256" key="2">
    <source>
        <dbReference type="ARBA" id="ARBA00023027"/>
    </source>
</evidence>
<dbReference type="Pfam" id="PF02826">
    <property type="entry name" value="2-Hacid_dh_C"/>
    <property type="match status" value="1"/>
</dbReference>
<dbReference type="RefSeq" id="WP_158448198.1">
    <property type="nucleotide sequence ID" value="NZ_JAOAOS010000008.1"/>
</dbReference>
<evidence type="ECO:0000313" key="4">
    <source>
        <dbReference type="EMBL" id="MFC5295143.1"/>
    </source>
</evidence>
<keyword evidence="2" id="KW-0520">NAD</keyword>
<dbReference type="SUPFAM" id="SSF52283">
    <property type="entry name" value="Formate/glycerate dehydrogenase catalytic domain-like"/>
    <property type="match status" value="1"/>
</dbReference>